<sequence length="100" mass="10891">MKLESSKFTRLAVVCAECEGRSDGPRHLDSKSASKELRRLGSDASVRVRIVRTRCLGLCPRRALAAMALGESLPAVTAQMQDEDDLRVLARYVFGPSAKG</sequence>
<name>A0ABU8WZJ1_9BURK</name>
<evidence type="ECO:0000313" key="2">
    <source>
        <dbReference type="Proteomes" id="UP001385892"/>
    </source>
</evidence>
<dbReference type="RefSeq" id="WP_340347713.1">
    <property type="nucleotide sequence ID" value="NZ_JBBKZT010000028.1"/>
</dbReference>
<dbReference type="Proteomes" id="UP001385892">
    <property type="component" value="Unassembled WGS sequence"/>
</dbReference>
<gene>
    <name evidence="1" type="ORF">WKW82_35105</name>
</gene>
<accession>A0ABU8WZJ1</accession>
<reference evidence="1 2" key="1">
    <citation type="submission" date="2024-03" db="EMBL/GenBank/DDBJ databases">
        <title>Novel species of the genus Variovorax.</title>
        <authorList>
            <person name="Liu Q."/>
            <person name="Xin Y.-H."/>
        </authorList>
    </citation>
    <scope>NUCLEOTIDE SEQUENCE [LARGE SCALE GENOMIC DNA]</scope>
    <source>
        <strain evidence="1 2">KACC 18900</strain>
    </source>
</reference>
<evidence type="ECO:0000313" key="1">
    <source>
        <dbReference type="EMBL" id="MEJ8851902.1"/>
    </source>
</evidence>
<comment type="caution">
    <text evidence="1">The sequence shown here is derived from an EMBL/GenBank/DDBJ whole genome shotgun (WGS) entry which is preliminary data.</text>
</comment>
<evidence type="ECO:0008006" key="3">
    <source>
        <dbReference type="Google" id="ProtNLM"/>
    </source>
</evidence>
<proteinExistence type="predicted"/>
<organism evidence="1 2">
    <name type="scientific">Variovorax rhizosphaerae</name>
    <dbReference type="NCBI Taxonomy" id="1836200"/>
    <lineage>
        <taxon>Bacteria</taxon>
        <taxon>Pseudomonadati</taxon>
        <taxon>Pseudomonadota</taxon>
        <taxon>Betaproteobacteria</taxon>
        <taxon>Burkholderiales</taxon>
        <taxon>Comamonadaceae</taxon>
        <taxon>Variovorax</taxon>
    </lineage>
</organism>
<dbReference type="EMBL" id="JBBKZT010000028">
    <property type="protein sequence ID" value="MEJ8851902.1"/>
    <property type="molecule type" value="Genomic_DNA"/>
</dbReference>
<keyword evidence="2" id="KW-1185">Reference proteome</keyword>
<protein>
    <recommendedName>
        <fullName evidence="3">(2Fe-2S) ferredoxin domain-containing protein</fullName>
    </recommendedName>
</protein>